<dbReference type="SUPFAM" id="SSF46689">
    <property type="entry name" value="Homeodomain-like"/>
    <property type="match status" value="1"/>
</dbReference>
<reference evidence="2 3" key="1">
    <citation type="submission" date="2023-07" db="EMBL/GenBank/DDBJ databases">
        <title>Genomic Encyclopedia of Type Strains, Phase IV (KMG-IV): sequencing the most valuable type-strain genomes for metagenomic binning, comparative biology and taxonomic classification.</title>
        <authorList>
            <person name="Goeker M."/>
        </authorList>
    </citation>
    <scope>NUCLEOTIDE SEQUENCE [LARGE SCALE GENOMIC DNA]</scope>
    <source>
        <strain evidence="2 3">DSM 20694</strain>
    </source>
</reference>
<name>A0ABT9UUQ6_9FIRM</name>
<comment type="caution">
    <text evidence="2">The sequence shown here is derived from an EMBL/GenBank/DDBJ whole genome shotgun (WGS) entry which is preliminary data.</text>
</comment>
<proteinExistence type="predicted"/>
<dbReference type="EMBL" id="JAUSUF010000006">
    <property type="protein sequence ID" value="MDQ0150046.1"/>
    <property type="molecule type" value="Genomic_DNA"/>
</dbReference>
<dbReference type="Proteomes" id="UP001228504">
    <property type="component" value="Unassembled WGS sequence"/>
</dbReference>
<dbReference type="InterPro" id="IPR002622">
    <property type="entry name" value="Transposase_14"/>
</dbReference>
<evidence type="ECO:0000259" key="1">
    <source>
        <dbReference type="Pfam" id="PF01710"/>
    </source>
</evidence>
<dbReference type="Pfam" id="PF01710">
    <property type="entry name" value="HTH_Tnp_IS630"/>
    <property type="match status" value="1"/>
</dbReference>
<feature type="domain" description="Transposase Synechocystis PCC 6803" evidence="1">
    <location>
        <begin position="10"/>
        <end position="97"/>
    </location>
</feature>
<sequence>MKLGDKQYLAIKYILEGRQIASIAKEIGVARATVYNWLDDEEFKNELDMLRLEIQSSTKEHVMNKIKLYVDELEDLALNKNTSSKVRADLLKYLVNRVWGNTTTKAEVTVTDDEGENDILDMEKFKSELKKK</sequence>
<dbReference type="InterPro" id="IPR009057">
    <property type="entry name" value="Homeodomain-like_sf"/>
</dbReference>
<evidence type="ECO:0000313" key="2">
    <source>
        <dbReference type="EMBL" id="MDQ0150046.1"/>
    </source>
</evidence>
<organism evidence="2 3">
    <name type="scientific">Eubacterium multiforme</name>
    <dbReference type="NCBI Taxonomy" id="83339"/>
    <lineage>
        <taxon>Bacteria</taxon>
        <taxon>Bacillati</taxon>
        <taxon>Bacillota</taxon>
        <taxon>Clostridia</taxon>
        <taxon>Eubacteriales</taxon>
        <taxon>Eubacteriaceae</taxon>
        <taxon>Eubacterium</taxon>
    </lineage>
</organism>
<keyword evidence="3" id="KW-1185">Reference proteome</keyword>
<evidence type="ECO:0000313" key="3">
    <source>
        <dbReference type="Proteomes" id="UP001228504"/>
    </source>
</evidence>
<dbReference type="Gene3D" id="1.10.10.60">
    <property type="entry name" value="Homeodomain-like"/>
    <property type="match status" value="1"/>
</dbReference>
<accession>A0ABT9UUQ6</accession>
<dbReference type="RefSeq" id="WP_307486365.1">
    <property type="nucleotide sequence ID" value="NZ_JAUSUF010000006.1"/>
</dbReference>
<protein>
    <submittedName>
        <fullName evidence="2">Transposase</fullName>
    </submittedName>
</protein>
<gene>
    <name evidence="2" type="ORF">J2S18_001982</name>
</gene>